<reference evidence="10" key="1">
    <citation type="submission" date="2024-06" db="EMBL/GenBank/DDBJ databases">
        <title>Draft Genome Sequence of Deinococcus sonorensis Type Strain KR-87, a Biofilm Producing Representative of the Genus Deinococcus.</title>
        <authorList>
            <person name="Boren L.S."/>
            <person name="Grosso R.A."/>
            <person name="Hugenberg-Cox A.N."/>
            <person name="Hill J.T.E."/>
            <person name="Albert C.M."/>
            <person name="Tuohy J.M."/>
        </authorList>
    </citation>
    <scope>NUCLEOTIDE SEQUENCE</scope>
    <source>
        <strain evidence="10">KR-87</strain>
    </source>
</reference>
<feature type="coiled-coil region" evidence="7">
    <location>
        <begin position="52"/>
        <end position="79"/>
    </location>
</feature>
<evidence type="ECO:0000259" key="8">
    <source>
        <dbReference type="PROSITE" id="PS50109"/>
    </source>
</evidence>
<keyword evidence="4" id="KW-0808">Transferase</keyword>
<dbReference type="InterPro" id="IPR005467">
    <property type="entry name" value="His_kinase_dom"/>
</dbReference>
<keyword evidence="7" id="KW-0175">Coiled coil</keyword>
<dbReference type="SUPFAM" id="SSF47384">
    <property type="entry name" value="Homodimeric domain of signal transducing histidine kinase"/>
    <property type="match status" value="1"/>
</dbReference>
<dbReference type="NCBIfam" id="TIGR00229">
    <property type="entry name" value="sensory_box"/>
    <property type="match status" value="1"/>
</dbReference>
<evidence type="ECO:0000256" key="1">
    <source>
        <dbReference type="ARBA" id="ARBA00000085"/>
    </source>
</evidence>
<dbReference type="SMART" id="SM00387">
    <property type="entry name" value="HATPase_c"/>
    <property type="match status" value="1"/>
</dbReference>
<dbReference type="SMART" id="SM00388">
    <property type="entry name" value="HisKA"/>
    <property type="match status" value="1"/>
</dbReference>
<evidence type="ECO:0000256" key="2">
    <source>
        <dbReference type="ARBA" id="ARBA00012438"/>
    </source>
</evidence>
<feature type="domain" description="Histidine kinase" evidence="8">
    <location>
        <begin position="225"/>
        <end position="438"/>
    </location>
</feature>
<sequence length="442" mass="50098">MNREAEPTRALRVQAEQELHGQGPAGATPTPGDPVALLQQLQREQHELLVHQIELRLQNEELSRVNAALEQTSHDYQELFDDAPVGYLTLDETGGVCRANLTVCRMLGVERPGLLRRRLSAFLAPEEVGTFALFLRRLLDRGERQSVELWLVGANGTRFAAQLQGEVVVTADRRRTAWLILTDITLQRQAQDEVRRFNATLEARVEQRTRHIQELTAELETFVSGVTHDLMTPLRHIRSFTDRLAEQFQPLEPQQARYVQHVEHSVDRMEQQLEALLNFFRAGQGRMRFQAVQLDRVLKEVLKDLAAELEGRDVQLTAEALPVVEGDSLALRLVFANLLGNALKFTRGRTPARIGVHGCETEREVVVGVRDNGVGFDGRHKQRLFGMFQRLHRQEDFEGTGVGLALVRRVIHRHGGRVWAEGKVGEGASFWFSLPRNPTERP</sequence>
<dbReference type="Pfam" id="PF13426">
    <property type="entry name" value="PAS_9"/>
    <property type="match status" value="1"/>
</dbReference>
<dbReference type="PANTHER" id="PTHR42878">
    <property type="entry name" value="TWO-COMPONENT HISTIDINE KINASE"/>
    <property type="match status" value="1"/>
</dbReference>
<evidence type="ECO:0000313" key="10">
    <source>
        <dbReference type="EMBL" id="XBV86223.1"/>
    </source>
</evidence>
<keyword evidence="3" id="KW-0597">Phosphoprotein</keyword>
<dbReference type="SUPFAM" id="SSF55785">
    <property type="entry name" value="PYP-like sensor domain (PAS domain)"/>
    <property type="match status" value="1"/>
</dbReference>
<comment type="catalytic activity">
    <reaction evidence="1">
        <text>ATP + protein L-histidine = ADP + protein N-phospho-L-histidine.</text>
        <dbReference type="EC" id="2.7.13.3"/>
    </reaction>
</comment>
<evidence type="ECO:0000259" key="9">
    <source>
        <dbReference type="PROSITE" id="PS50112"/>
    </source>
</evidence>
<dbReference type="InterPro" id="IPR003594">
    <property type="entry name" value="HATPase_dom"/>
</dbReference>
<dbReference type="SMART" id="SM00091">
    <property type="entry name" value="PAS"/>
    <property type="match status" value="1"/>
</dbReference>
<dbReference type="GO" id="GO:0007234">
    <property type="term" value="P:osmosensory signaling via phosphorelay pathway"/>
    <property type="evidence" value="ECO:0007669"/>
    <property type="project" value="TreeGrafter"/>
</dbReference>
<dbReference type="Gene3D" id="1.10.287.130">
    <property type="match status" value="1"/>
</dbReference>
<evidence type="ECO:0000256" key="3">
    <source>
        <dbReference type="ARBA" id="ARBA00022553"/>
    </source>
</evidence>
<keyword evidence="6" id="KW-0472">Membrane</keyword>
<name>A0AAU7UD59_9DEIO</name>
<keyword evidence="10" id="KW-0547">Nucleotide-binding</keyword>
<dbReference type="PRINTS" id="PR00344">
    <property type="entry name" value="BCTRLSENSOR"/>
</dbReference>
<dbReference type="Gene3D" id="3.30.565.10">
    <property type="entry name" value="Histidine kinase-like ATPase, C-terminal domain"/>
    <property type="match status" value="1"/>
</dbReference>
<dbReference type="InterPro" id="IPR035965">
    <property type="entry name" value="PAS-like_dom_sf"/>
</dbReference>
<dbReference type="KEGG" id="dsc:ABOD76_07925"/>
<evidence type="ECO:0000256" key="7">
    <source>
        <dbReference type="SAM" id="Coils"/>
    </source>
</evidence>
<evidence type="ECO:0000256" key="6">
    <source>
        <dbReference type="ARBA" id="ARBA00023136"/>
    </source>
</evidence>
<dbReference type="InterPro" id="IPR003661">
    <property type="entry name" value="HisK_dim/P_dom"/>
</dbReference>
<evidence type="ECO:0000256" key="5">
    <source>
        <dbReference type="ARBA" id="ARBA00022777"/>
    </source>
</evidence>
<dbReference type="GO" id="GO:0016020">
    <property type="term" value="C:membrane"/>
    <property type="evidence" value="ECO:0007669"/>
    <property type="project" value="UniProtKB-SubCell"/>
</dbReference>
<dbReference type="PROSITE" id="PS50112">
    <property type="entry name" value="PAS"/>
    <property type="match status" value="1"/>
</dbReference>
<dbReference type="SUPFAM" id="SSF55874">
    <property type="entry name" value="ATPase domain of HSP90 chaperone/DNA topoisomerase II/histidine kinase"/>
    <property type="match status" value="1"/>
</dbReference>
<dbReference type="FunFam" id="3.30.565.10:FF:000006">
    <property type="entry name" value="Sensor histidine kinase WalK"/>
    <property type="match status" value="1"/>
</dbReference>
<dbReference type="Pfam" id="PF00512">
    <property type="entry name" value="HisKA"/>
    <property type="match status" value="1"/>
</dbReference>
<dbReference type="InterPro" id="IPR050351">
    <property type="entry name" value="BphY/WalK/GraS-like"/>
</dbReference>
<evidence type="ECO:0000256" key="4">
    <source>
        <dbReference type="ARBA" id="ARBA00022679"/>
    </source>
</evidence>
<dbReference type="CDD" id="cd00130">
    <property type="entry name" value="PAS"/>
    <property type="match status" value="1"/>
</dbReference>
<dbReference type="EMBL" id="CP158299">
    <property type="protein sequence ID" value="XBV86223.1"/>
    <property type="molecule type" value="Genomic_DNA"/>
</dbReference>
<keyword evidence="5" id="KW-0418">Kinase</keyword>
<dbReference type="GO" id="GO:0030295">
    <property type="term" value="F:protein kinase activator activity"/>
    <property type="evidence" value="ECO:0007669"/>
    <property type="project" value="TreeGrafter"/>
</dbReference>
<dbReference type="Pfam" id="PF02518">
    <property type="entry name" value="HATPase_c"/>
    <property type="match status" value="1"/>
</dbReference>
<dbReference type="AlphaFoldDB" id="A0AAU7UD59"/>
<dbReference type="InterPro" id="IPR036097">
    <property type="entry name" value="HisK_dim/P_sf"/>
</dbReference>
<dbReference type="InterPro" id="IPR036890">
    <property type="entry name" value="HATPase_C_sf"/>
</dbReference>
<dbReference type="GO" id="GO:0005524">
    <property type="term" value="F:ATP binding"/>
    <property type="evidence" value="ECO:0007669"/>
    <property type="project" value="UniProtKB-KW"/>
</dbReference>
<proteinExistence type="predicted"/>
<protein>
    <recommendedName>
        <fullName evidence="2">histidine kinase</fullName>
        <ecNumber evidence="2">2.7.13.3</ecNumber>
    </recommendedName>
</protein>
<keyword evidence="10" id="KW-0067">ATP-binding</keyword>
<dbReference type="InterPro" id="IPR004358">
    <property type="entry name" value="Sig_transdc_His_kin-like_C"/>
</dbReference>
<gene>
    <name evidence="10" type="ORF">ABOD76_07925</name>
</gene>
<dbReference type="GO" id="GO:0000155">
    <property type="term" value="F:phosphorelay sensor kinase activity"/>
    <property type="evidence" value="ECO:0007669"/>
    <property type="project" value="InterPro"/>
</dbReference>
<feature type="domain" description="PAS" evidence="9">
    <location>
        <begin position="72"/>
        <end position="142"/>
    </location>
</feature>
<dbReference type="RefSeq" id="WP_350244277.1">
    <property type="nucleotide sequence ID" value="NZ_CP158299.1"/>
</dbReference>
<organism evidence="10">
    <name type="scientific">Deinococcus sonorensis KR-87</name>
    <dbReference type="NCBI Taxonomy" id="694439"/>
    <lineage>
        <taxon>Bacteria</taxon>
        <taxon>Thermotogati</taxon>
        <taxon>Deinococcota</taxon>
        <taxon>Deinococci</taxon>
        <taxon>Deinococcales</taxon>
        <taxon>Deinococcaceae</taxon>
        <taxon>Deinococcus</taxon>
    </lineage>
</organism>
<dbReference type="InterPro" id="IPR000014">
    <property type="entry name" value="PAS"/>
</dbReference>
<dbReference type="Gene3D" id="3.30.450.20">
    <property type="entry name" value="PAS domain"/>
    <property type="match status" value="1"/>
</dbReference>
<dbReference type="CDD" id="cd00082">
    <property type="entry name" value="HisKA"/>
    <property type="match status" value="1"/>
</dbReference>
<accession>A0AAU7UD59</accession>
<dbReference type="PANTHER" id="PTHR42878:SF15">
    <property type="entry name" value="BACTERIOPHYTOCHROME"/>
    <property type="match status" value="1"/>
</dbReference>
<dbReference type="GO" id="GO:0000156">
    <property type="term" value="F:phosphorelay response regulator activity"/>
    <property type="evidence" value="ECO:0007669"/>
    <property type="project" value="TreeGrafter"/>
</dbReference>
<dbReference type="PROSITE" id="PS50109">
    <property type="entry name" value="HIS_KIN"/>
    <property type="match status" value="1"/>
</dbReference>
<dbReference type="EC" id="2.7.13.3" evidence="2"/>